<comment type="pathway">
    <text evidence="6">Amino-acid biosynthesis; L-arginine biosynthesis; N(2)-acetyl-L-ornithine from L-glutamate: step 3/4.</text>
</comment>
<evidence type="ECO:0000256" key="3">
    <source>
        <dbReference type="ARBA" id="ARBA00022605"/>
    </source>
</evidence>
<dbReference type="PROSITE" id="PS01224">
    <property type="entry name" value="ARGC"/>
    <property type="match status" value="1"/>
</dbReference>
<evidence type="ECO:0000313" key="9">
    <source>
        <dbReference type="EMBL" id="MDS9466972.1"/>
    </source>
</evidence>
<keyword evidence="1 6" id="KW-0963">Cytoplasm</keyword>
<comment type="similarity">
    <text evidence="6">Belongs to the NAGSA dehydrogenase family. Type 2 subfamily.</text>
</comment>
<dbReference type="HAMAP" id="MF_01110">
    <property type="entry name" value="ArgC_type2"/>
    <property type="match status" value="1"/>
</dbReference>
<accession>A0ABU2HPJ7</accession>
<sequence length="302" mass="31511">MAHKVFIDGEAGTTGLQIRDRLVGRDDIELIQIDPARRKDADARRDAFASADVAILCLPDAAAKEAVALAEGLPVRFIDASTAHRVDPNWVFGFAELTPNAREAIAGAKLVSNPGCYSTGAISLLAPLVRLGLIAPGEALSINAVSGYTGGGKELIGEYERGEAPPAFVYALGQKHKHLPEIMKYAGLTARPVFAPSVGNFAQGMAVQIPLHLEGRGNIGDLRKALAEHYAGQQFVTVVDAPARIVPTAVNDTNRLEISVHGDDAIGCAVLVAVLDNLGKGASGAAVQNLNIMLGADEAAGL</sequence>
<dbReference type="Pfam" id="PF22698">
    <property type="entry name" value="Semialdhyde_dhC_1"/>
    <property type="match status" value="1"/>
</dbReference>
<comment type="subcellular location">
    <subcellularLocation>
        <location evidence="6">Cytoplasm</location>
    </subcellularLocation>
</comment>
<dbReference type="PANTHER" id="PTHR32338">
    <property type="entry name" value="N-ACETYL-GAMMA-GLUTAMYL-PHOSPHATE REDUCTASE, CHLOROPLASTIC-RELATED-RELATED"/>
    <property type="match status" value="1"/>
</dbReference>
<comment type="function">
    <text evidence="6">Catalyzes the NADPH-dependent reduction of N-acetyl-5-glutamyl phosphate to yield N-acetyl-L-glutamate 5-semialdehyde.</text>
</comment>
<evidence type="ECO:0000259" key="8">
    <source>
        <dbReference type="SMART" id="SM00859"/>
    </source>
</evidence>
<evidence type="ECO:0000256" key="6">
    <source>
        <dbReference type="HAMAP-Rule" id="MF_01110"/>
    </source>
</evidence>
<comment type="catalytic activity">
    <reaction evidence="6">
        <text>N-acetyl-L-glutamate 5-semialdehyde + phosphate + NADP(+) = N-acetyl-L-glutamyl 5-phosphate + NADPH + H(+)</text>
        <dbReference type="Rhea" id="RHEA:21588"/>
        <dbReference type="ChEBI" id="CHEBI:15378"/>
        <dbReference type="ChEBI" id="CHEBI:29123"/>
        <dbReference type="ChEBI" id="CHEBI:43474"/>
        <dbReference type="ChEBI" id="CHEBI:57783"/>
        <dbReference type="ChEBI" id="CHEBI:57936"/>
        <dbReference type="ChEBI" id="CHEBI:58349"/>
        <dbReference type="EC" id="1.2.1.38"/>
    </reaction>
</comment>
<organism evidence="9 10">
    <name type="scientific">Paracoccus aurantius</name>
    <dbReference type="NCBI Taxonomy" id="3073814"/>
    <lineage>
        <taxon>Bacteria</taxon>
        <taxon>Pseudomonadati</taxon>
        <taxon>Pseudomonadota</taxon>
        <taxon>Alphaproteobacteria</taxon>
        <taxon>Rhodobacterales</taxon>
        <taxon>Paracoccaceae</taxon>
        <taxon>Paracoccus</taxon>
    </lineage>
</organism>
<dbReference type="InterPro" id="IPR023013">
    <property type="entry name" value="AGPR_AS"/>
</dbReference>
<evidence type="ECO:0000256" key="4">
    <source>
        <dbReference type="ARBA" id="ARBA00022857"/>
    </source>
</evidence>
<keyword evidence="2 6" id="KW-0055">Arginine biosynthesis</keyword>
<evidence type="ECO:0000256" key="2">
    <source>
        <dbReference type="ARBA" id="ARBA00022571"/>
    </source>
</evidence>
<dbReference type="EMBL" id="JAVQLW010000001">
    <property type="protein sequence ID" value="MDS9466972.1"/>
    <property type="molecule type" value="Genomic_DNA"/>
</dbReference>
<dbReference type="Pfam" id="PF01118">
    <property type="entry name" value="Semialdhyde_dh"/>
    <property type="match status" value="1"/>
</dbReference>
<reference evidence="10" key="1">
    <citation type="submission" date="2023-07" db="EMBL/GenBank/DDBJ databases">
        <title>Paracoccus sp. MBLB3053 whole genome sequence.</title>
        <authorList>
            <person name="Hwang C.Y."/>
            <person name="Cho E.-S."/>
            <person name="Seo M.-J."/>
        </authorList>
    </citation>
    <scope>NUCLEOTIDE SEQUENCE [LARGE SCALE GENOMIC DNA]</scope>
    <source>
        <strain evidence="10">MBLB3053</strain>
    </source>
</reference>
<dbReference type="SUPFAM" id="SSF51735">
    <property type="entry name" value="NAD(P)-binding Rossmann-fold domains"/>
    <property type="match status" value="1"/>
</dbReference>
<dbReference type="InterPro" id="IPR058924">
    <property type="entry name" value="AGPR_dimerisation_dom"/>
</dbReference>
<feature type="domain" description="Semialdehyde dehydrogenase NAD-binding" evidence="8">
    <location>
        <begin position="4"/>
        <end position="105"/>
    </location>
</feature>
<proteinExistence type="inferred from homology"/>
<keyword evidence="3 6" id="KW-0028">Amino-acid biosynthesis</keyword>
<gene>
    <name evidence="6 9" type="primary">argC</name>
    <name evidence="9" type="ORF">RGQ15_05195</name>
</gene>
<keyword evidence="4 6" id="KW-0521">NADP</keyword>
<keyword evidence="10" id="KW-1185">Reference proteome</keyword>
<dbReference type="RefSeq" id="WP_311159162.1">
    <property type="nucleotide sequence ID" value="NZ_JAVQLW010000001.1"/>
</dbReference>
<dbReference type="SMART" id="SM00859">
    <property type="entry name" value="Semialdhyde_dh"/>
    <property type="match status" value="1"/>
</dbReference>
<dbReference type="InterPro" id="IPR050085">
    <property type="entry name" value="AGPR"/>
</dbReference>
<dbReference type="Proteomes" id="UP001269144">
    <property type="component" value="Unassembled WGS sequence"/>
</dbReference>
<dbReference type="EC" id="1.2.1.38" evidence="6"/>
<evidence type="ECO:0000256" key="1">
    <source>
        <dbReference type="ARBA" id="ARBA00022490"/>
    </source>
</evidence>
<dbReference type="SUPFAM" id="SSF55347">
    <property type="entry name" value="Glyceraldehyde-3-phosphate dehydrogenase-like, C-terminal domain"/>
    <property type="match status" value="1"/>
</dbReference>
<protein>
    <recommendedName>
        <fullName evidence="6">N-acetyl-gamma-glutamyl-phosphate reductase</fullName>
        <shortName evidence="6">AGPR</shortName>
        <ecNumber evidence="6">1.2.1.38</ecNumber>
    </recommendedName>
    <alternativeName>
        <fullName evidence="6">N-acetyl-glutamate semialdehyde dehydrogenase</fullName>
        <shortName evidence="6">NAGSA dehydrogenase</shortName>
    </alternativeName>
</protein>
<dbReference type="InterPro" id="IPR036291">
    <property type="entry name" value="NAD(P)-bd_dom_sf"/>
</dbReference>
<comment type="caution">
    <text evidence="9">The sequence shown here is derived from an EMBL/GenBank/DDBJ whole genome shotgun (WGS) entry which is preliminary data.</text>
</comment>
<dbReference type="InterPro" id="IPR000534">
    <property type="entry name" value="Semialdehyde_DH_NAD-bd"/>
</dbReference>
<dbReference type="Gene3D" id="3.30.360.10">
    <property type="entry name" value="Dihydrodipicolinate Reductase, domain 2"/>
    <property type="match status" value="1"/>
</dbReference>
<evidence type="ECO:0000256" key="7">
    <source>
        <dbReference type="PROSITE-ProRule" id="PRU10010"/>
    </source>
</evidence>
<dbReference type="CDD" id="cd23935">
    <property type="entry name" value="AGPR_2_C"/>
    <property type="match status" value="1"/>
</dbReference>
<evidence type="ECO:0000256" key="5">
    <source>
        <dbReference type="ARBA" id="ARBA00023002"/>
    </source>
</evidence>
<dbReference type="InterPro" id="IPR010136">
    <property type="entry name" value="AGPR_type-2"/>
</dbReference>
<dbReference type="Gene3D" id="3.40.50.720">
    <property type="entry name" value="NAD(P)-binding Rossmann-like Domain"/>
    <property type="match status" value="1"/>
</dbReference>
<name>A0ABU2HPJ7_9RHOB</name>
<dbReference type="NCBIfam" id="TIGR01851">
    <property type="entry name" value="argC_other"/>
    <property type="match status" value="1"/>
</dbReference>
<dbReference type="GO" id="GO:0003942">
    <property type="term" value="F:N-acetyl-gamma-glutamyl-phosphate reductase activity"/>
    <property type="evidence" value="ECO:0007669"/>
    <property type="project" value="UniProtKB-EC"/>
</dbReference>
<dbReference type="PANTHER" id="PTHR32338:SF10">
    <property type="entry name" value="N-ACETYL-GAMMA-GLUTAMYL-PHOSPHATE REDUCTASE, CHLOROPLASTIC-RELATED"/>
    <property type="match status" value="1"/>
</dbReference>
<evidence type="ECO:0000313" key="10">
    <source>
        <dbReference type="Proteomes" id="UP001269144"/>
    </source>
</evidence>
<feature type="active site" evidence="6 7">
    <location>
        <position position="116"/>
    </location>
</feature>
<keyword evidence="5 6" id="KW-0560">Oxidoreductase</keyword>